<keyword evidence="3" id="KW-1185">Reference proteome</keyword>
<dbReference type="Proteomes" id="UP001139012">
    <property type="component" value="Unassembled WGS sequence"/>
</dbReference>
<name>A0A9X1UH44_9BRAD</name>
<dbReference type="AlphaFoldDB" id="A0A9X1UH44"/>
<gene>
    <name evidence="2" type="ORF">L6637_26610</name>
    <name evidence="1" type="ORF">L6654_15415</name>
</gene>
<comment type="caution">
    <text evidence="1">The sequence shown here is derived from an EMBL/GenBank/DDBJ whole genome shotgun (WGS) entry which is preliminary data.</text>
</comment>
<evidence type="ECO:0000313" key="2">
    <source>
        <dbReference type="EMBL" id="MCG2670545.1"/>
    </source>
</evidence>
<dbReference type="EMBL" id="JAKLTY010000009">
    <property type="protein sequence ID" value="MCG2628022.1"/>
    <property type="molecule type" value="Genomic_DNA"/>
</dbReference>
<organism evidence="1 4">
    <name type="scientific">Bradyrhizobium zhengyangense</name>
    <dbReference type="NCBI Taxonomy" id="2911009"/>
    <lineage>
        <taxon>Bacteria</taxon>
        <taxon>Pseudomonadati</taxon>
        <taxon>Pseudomonadota</taxon>
        <taxon>Alphaproteobacteria</taxon>
        <taxon>Hyphomicrobiales</taxon>
        <taxon>Nitrobacteraceae</taxon>
        <taxon>Bradyrhizobium</taxon>
    </lineage>
</organism>
<dbReference type="Proteomes" id="UP001139054">
    <property type="component" value="Unassembled WGS sequence"/>
</dbReference>
<proteinExistence type="predicted"/>
<evidence type="ECO:0000313" key="3">
    <source>
        <dbReference type="Proteomes" id="UP001139012"/>
    </source>
</evidence>
<protein>
    <submittedName>
        <fullName evidence="1">Uncharacterized protein</fullName>
    </submittedName>
</protein>
<sequence length="68" mass="7729">SKKQFMPGCIAAHSRDAQVGGSCRLQKGNGRKPFYRTTPPIDRRIVLDTSWLARCRPVVSLEHAYERD</sequence>
<evidence type="ECO:0000313" key="1">
    <source>
        <dbReference type="EMBL" id="MCG2628022.1"/>
    </source>
</evidence>
<reference evidence="1" key="1">
    <citation type="submission" date="2022-01" db="EMBL/GenBank/DDBJ databases">
        <title>Genome sequnece data of strain Bradyrhizobium sp. nov.</title>
        <authorList>
            <person name="Zhang J."/>
        </authorList>
    </citation>
    <scope>NUCLEOTIDE SEQUENCE</scope>
    <source>
        <strain evidence="2">WYCCWR 12774</strain>
        <strain evidence="1">WYCCWR 13023</strain>
    </source>
</reference>
<feature type="non-terminal residue" evidence="1">
    <location>
        <position position="1"/>
    </location>
</feature>
<dbReference type="RefSeq" id="WP_237864934.1">
    <property type="nucleotide sequence ID" value="NZ_JAKLTY010000009.1"/>
</dbReference>
<dbReference type="EMBL" id="JAKLUA010000009">
    <property type="protein sequence ID" value="MCG2670545.1"/>
    <property type="molecule type" value="Genomic_DNA"/>
</dbReference>
<accession>A0A9X1UH44</accession>
<evidence type="ECO:0000313" key="4">
    <source>
        <dbReference type="Proteomes" id="UP001139054"/>
    </source>
</evidence>